<dbReference type="RefSeq" id="WP_328823732.1">
    <property type="nucleotide sequence ID" value="NZ_JACGWT010000003.1"/>
</dbReference>
<feature type="transmembrane region" description="Helical" evidence="14">
    <location>
        <begin position="207"/>
        <end position="231"/>
    </location>
</feature>
<gene>
    <name evidence="14" type="primary">ctaB</name>
    <name evidence="16" type="ORF">FHX74_001879</name>
</gene>
<dbReference type="GO" id="GO:0008495">
    <property type="term" value="F:protoheme IX farnesyltransferase activity"/>
    <property type="evidence" value="ECO:0007669"/>
    <property type="project" value="UniProtKB-UniRule"/>
</dbReference>
<feature type="transmembrane region" description="Helical" evidence="14">
    <location>
        <begin position="279"/>
        <end position="299"/>
    </location>
</feature>
<dbReference type="Proteomes" id="UP000523079">
    <property type="component" value="Unassembled WGS sequence"/>
</dbReference>
<evidence type="ECO:0000256" key="13">
    <source>
        <dbReference type="ARBA" id="ARBA00047690"/>
    </source>
</evidence>
<keyword evidence="6 14" id="KW-0812">Transmembrane</keyword>
<keyword evidence="5 14" id="KW-0808">Transferase</keyword>
<dbReference type="NCBIfam" id="NF003349">
    <property type="entry name" value="PRK04375.1-2"/>
    <property type="match status" value="1"/>
</dbReference>
<reference evidence="16 17" key="1">
    <citation type="submission" date="2020-07" db="EMBL/GenBank/DDBJ databases">
        <title>Sequencing the genomes of 1000 actinobacteria strains.</title>
        <authorList>
            <person name="Klenk H.-P."/>
        </authorList>
    </citation>
    <scope>NUCLEOTIDE SEQUENCE [LARGE SCALE GENOMIC DNA]</scope>
    <source>
        <strain evidence="16 17">DSM 100723</strain>
    </source>
</reference>
<dbReference type="Gene3D" id="1.10.357.140">
    <property type="entry name" value="UbiA prenyltransferase"/>
    <property type="match status" value="1"/>
</dbReference>
<feature type="region of interest" description="Disordered" evidence="15">
    <location>
        <begin position="1"/>
        <end position="44"/>
    </location>
</feature>
<organism evidence="16 17">
    <name type="scientific">Microlunatus kandeliicorticis</name>
    <dbReference type="NCBI Taxonomy" id="1759536"/>
    <lineage>
        <taxon>Bacteria</taxon>
        <taxon>Bacillati</taxon>
        <taxon>Actinomycetota</taxon>
        <taxon>Actinomycetes</taxon>
        <taxon>Propionibacteriales</taxon>
        <taxon>Propionibacteriaceae</taxon>
        <taxon>Microlunatus</taxon>
    </lineage>
</organism>
<dbReference type="HAMAP" id="MF_00154">
    <property type="entry name" value="CyoE_CtaB"/>
    <property type="match status" value="1"/>
</dbReference>
<evidence type="ECO:0000256" key="6">
    <source>
        <dbReference type="ARBA" id="ARBA00022692"/>
    </source>
</evidence>
<evidence type="ECO:0000256" key="15">
    <source>
        <dbReference type="SAM" id="MobiDB-lite"/>
    </source>
</evidence>
<dbReference type="InterPro" id="IPR006369">
    <property type="entry name" value="Protohaem_IX_farnesylTrfase"/>
</dbReference>
<evidence type="ECO:0000256" key="1">
    <source>
        <dbReference type="ARBA" id="ARBA00004651"/>
    </source>
</evidence>
<evidence type="ECO:0000256" key="12">
    <source>
        <dbReference type="ARBA" id="ARBA00042475"/>
    </source>
</evidence>
<evidence type="ECO:0000256" key="11">
    <source>
        <dbReference type="ARBA" id="ARBA00040810"/>
    </source>
</evidence>
<keyword evidence="8 14" id="KW-0350">Heme biosynthesis</keyword>
<comment type="pathway">
    <text evidence="2 14">Porphyrin-containing compound metabolism; heme O biosynthesis; heme O from protoheme: step 1/1.</text>
</comment>
<feature type="transmembrane region" description="Helical" evidence="14">
    <location>
        <begin position="182"/>
        <end position="201"/>
    </location>
</feature>
<comment type="caution">
    <text evidence="16">The sequence shown here is derived from an EMBL/GenBank/DDBJ whole genome shotgun (WGS) entry which is preliminary data.</text>
</comment>
<dbReference type="GO" id="GO:0005886">
    <property type="term" value="C:plasma membrane"/>
    <property type="evidence" value="ECO:0007669"/>
    <property type="project" value="UniProtKB-SubCell"/>
</dbReference>
<dbReference type="AlphaFoldDB" id="A0A7W3ISB6"/>
<dbReference type="Pfam" id="PF01040">
    <property type="entry name" value="UbiA"/>
    <property type="match status" value="1"/>
</dbReference>
<evidence type="ECO:0000256" key="10">
    <source>
        <dbReference type="ARBA" id="ARBA00030253"/>
    </source>
</evidence>
<dbReference type="UniPathway" id="UPA00834">
    <property type="reaction ID" value="UER00712"/>
</dbReference>
<evidence type="ECO:0000313" key="16">
    <source>
        <dbReference type="EMBL" id="MBA8794260.1"/>
    </source>
</evidence>
<evidence type="ECO:0000256" key="14">
    <source>
        <dbReference type="HAMAP-Rule" id="MF_00154"/>
    </source>
</evidence>
<dbReference type="CDD" id="cd13957">
    <property type="entry name" value="PT_UbiA_Cox10"/>
    <property type="match status" value="1"/>
</dbReference>
<evidence type="ECO:0000256" key="4">
    <source>
        <dbReference type="ARBA" id="ARBA00022475"/>
    </source>
</evidence>
<dbReference type="GO" id="GO:0048034">
    <property type="term" value="P:heme O biosynthetic process"/>
    <property type="evidence" value="ECO:0007669"/>
    <property type="project" value="UniProtKB-UniRule"/>
</dbReference>
<dbReference type="FunFam" id="1.10.357.140:FF:000001">
    <property type="entry name" value="Protoheme IX farnesyltransferase"/>
    <property type="match status" value="1"/>
</dbReference>
<dbReference type="PANTHER" id="PTHR43448:SF7">
    <property type="entry name" value="4-HYDROXYBENZOATE SOLANESYLTRANSFERASE"/>
    <property type="match status" value="1"/>
</dbReference>
<comment type="similarity">
    <text evidence="14">Belongs to the UbiA prenyltransferase family. Protoheme IX farnesyltransferase subfamily.</text>
</comment>
<dbReference type="InterPro" id="IPR044878">
    <property type="entry name" value="UbiA_sf"/>
</dbReference>
<dbReference type="EMBL" id="JACGWT010000003">
    <property type="protein sequence ID" value="MBA8794260.1"/>
    <property type="molecule type" value="Genomic_DNA"/>
</dbReference>
<feature type="transmembrane region" description="Helical" evidence="14">
    <location>
        <begin position="83"/>
        <end position="107"/>
    </location>
</feature>
<evidence type="ECO:0000313" key="17">
    <source>
        <dbReference type="Proteomes" id="UP000523079"/>
    </source>
</evidence>
<dbReference type="NCBIfam" id="TIGR01473">
    <property type="entry name" value="cyoE_ctaB"/>
    <property type="match status" value="1"/>
</dbReference>
<feature type="transmembrane region" description="Helical" evidence="14">
    <location>
        <begin position="128"/>
        <end position="148"/>
    </location>
</feature>
<comment type="function">
    <text evidence="14">Converts heme B (protoheme IX) to heme O by substitution of the vinyl group on carbon 2 of heme B porphyrin ring with a hydroxyethyl farnesyl side group.</text>
</comment>
<dbReference type="InterPro" id="IPR000537">
    <property type="entry name" value="UbiA_prenyltransferase"/>
</dbReference>
<comment type="catalytic activity">
    <reaction evidence="13 14">
        <text>heme b + (2E,6E)-farnesyl diphosphate + H2O = Fe(II)-heme o + diphosphate</text>
        <dbReference type="Rhea" id="RHEA:28070"/>
        <dbReference type="ChEBI" id="CHEBI:15377"/>
        <dbReference type="ChEBI" id="CHEBI:33019"/>
        <dbReference type="ChEBI" id="CHEBI:60344"/>
        <dbReference type="ChEBI" id="CHEBI:60530"/>
        <dbReference type="ChEBI" id="CHEBI:175763"/>
        <dbReference type="EC" id="2.5.1.141"/>
    </reaction>
</comment>
<evidence type="ECO:0000256" key="5">
    <source>
        <dbReference type="ARBA" id="ARBA00022679"/>
    </source>
</evidence>
<keyword evidence="17" id="KW-1185">Reference proteome</keyword>
<keyword evidence="9 14" id="KW-0472">Membrane</keyword>
<dbReference type="EC" id="2.5.1.141" evidence="3 14"/>
<comment type="subcellular location">
    <subcellularLocation>
        <location evidence="1 14">Cell membrane</location>
        <topology evidence="1 14">Multi-pass membrane protein</topology>
    </subcellularLocation>
</comment>
<evidence type="ECO:0000256" key="9">
    <source>
        <dbReference type="ARBA" id="ARBA00023136"/>
    </source>
</evidence>
<name>A0A7W3ISB6_9ACTN</name>
<feature type="transmembrane region" description="Helical" evidence="14">
    <location>
        <begin position="61"/>
        <end position="77"/>
    </location>
</feature>
<evidence type="ECO:0000256" key="3">
    <source>
        <dbReference type="ARBA" id="ARBA00012292"/>
    </source>
</evidence>
<sequence>MTSIDVTGLARTGPESSGNGPSRSGQSQGSPGPRHDPQPGGGRPRVSDVLSAYVGLTKPRIIELLLVTTVPAMFLAARGIPDLWLVAATLVGGCLAAASANVFNCVLDRDIDEQMRRTRRRPLPRHAVDPRAATAFGLVLGVLATLWLGFAVNWLSSLLALGANLFYVFGYTMLLKRRTSQNIVWGGIAGCFPPLIGWTAVTGRIELAPFVLFAIVFFWTPPHTWALALRYRDDYAAAQVPMLPVVRSSTAVAVRILAYSVVTVLVSLALWPIAGTGWLYPAVAAVAGAALVWESVGLLRRARAGMTDALLKPMRLFHWSNSYLALVFVAAAIDPLIR</sequence>
<keyword evidence="7 14" id="KW-1133">Transmembrane helix</keyword>
<evidence type="ECO:0000256" key="2">
    <source>
        <dbReference type="ARBA" id="ARBA00004919"/>
    </source>
</evidence>
<evidence type="ECO:0000256" key="7">
    <source>
        <dbReference type="ARBA" id="ARBA00022989"/>
    </source>
</evidence>
<keyword evidence="4 14" id="KW-1003">Cell membrane</keyword>
<feature type="compositionally biased region" description="Low complexity" evidence="15">
    <location>
        <begin position="16"/>
        <end position="32"/>
    </location>
</feature>
<accession>A0A7W3ISB6</accession>
<feature type="transmembrane region" description="Helical" evidence="14">
    <location>
        <begin position="320"/>
        <end position="337"/>
    </location>
</feature>
<feature type="transmembrane region" description="Helical" evidence="14">
    <location>
        <begin position="154"/>
        <end position="175"/>
    </location>
</feature>
<evidence type="ECO:0000256" key="8">
    <source>
        <dbReference type="ARBA" id="ARBA00023133"/>
    </source>
</evidence>
<protein>
    <recommendedName>
        <fullName evidence="11 14">Protoheme IX farnesyltransferase</fullName>
        <ecNumber evidence="3 14">2.5.1.141</ecNumber>
    </recommendedName>
    <alternativeName>
        <fullName evidence="12 14">Heme B farnesyltransferase</fullName>
    </alternativeName>
    <alternativeName>
        <fullName evidence="10 14">Heme O synthase</fullName>
    </alternativeName>
</protein>
<comment type="miscellaneous">
    <text evidence="14">Carbon 2 of the heme B porphyrin ring is defined according to the Fischer nomenclature.</text>
</comment>
<proteinExistence type="inferred from homology"/>
<feature type="transmembrane region" description="Helical" evidence="14">
    <location>
        <begin position="252"/>
        <end position="273"/>
    </location>
</feature>
<dbReference type="PANTHER" id="PTHR43448">
    <property type="entry name" value="PROTOHEME IX FARNESYLTRANSFERASE, MITOCHONDRIAL"/>
    <property type="match status" value="1"/>
</dbReference>